<name>A0A5C5XG68_9PLAN</name>
<dbReference type="CDD" id="cd08579">
    <property type="entry name" value="GDPD_memb_like"/>
    <property type="match status" value="1"/>
</dbReference>
<dbReference type="OrthoDB" id="238714at2"/>
<evidence type="ECO:0000313" key="3">
    <source>
        <dbReference type="EMBL" id="TWT61391.1"/>
    </source>
</evidence>
<feature type="domain" description="GP-PDE" evidence="2">
    <location>
        <begin position="351"/>
        <end position="581"/>
    </location>
</feature>
<feature type="transmembrane region" description="Helical" evidence="1">
    <location>
        <begin position="116"/>
        <end position="142"/>
    </location>
</feature>
<accession>A0A5C5XG68</accession>
<dbReference type="Proteomes" id="UP000316095">
    <property type="component" value="Unassembled WGS sequence"/>
</dbReference>
<feature type="transmembrane region" description="Helical" evidence="1">
    <location>
        <begin position="162"/>
        <end position="181"/>
    </location>
</feature>
<dbReference type="PANTHER" id="PTHR46211:SF8">
    <property type="entry name" value="PHOSPHODIESTERASE"/>
    <property type="match status" value="1"/>
</dbReference>
<dbReference type="AlphaFoldDB" id="A0A5C5XG68"/>
<sequence>MKFQKLHQLKFSWRKLIAADIAFKLILFLVLTPVISLMFRFFVELSGRTVLADTDIAIFLIHPLGWLALIIVGSAFVCTLALEQAVLMTLCLCAFHGLQLNVWESLRSVLHHATGIYRITALMLIRLLGIVLPFLASGGFLFWYFLTDHDINYYLTKKPLPFWYAVFSIGPVLLIMLLLVLRSLVNWSFAFPLHLFEHVAAADCLRISQQRTHGHKGKIARGIVLWAVGNFLISAILTAVTVTLGSLIVPEYVDSIWWLAITLGFVLSIWTLVNFITNLLANISFAVLLSYLYDSYGRSEAFTLPEDSGHQFSWEIRWTRRRLAAAFVIASLLATTIGITAIHTVRLEDDVEITAHRGGAFKAPENTLAAIRQGIADGADWIEIDVQESKDGVVLVAHDNDLMKVAGSPLKIWQGTAAELQAIDIGSYFSADYASERVPTLDEVLKLCKGKARLNIELKYYGHTQNLEQKVVELVESNGMENHIVIMSLKMNGIRKIQKLRPDWTVGLLTAVAAGDLTRSDVDFLAVSTKLAKRDFIHTAHRKGKAVYAWTVNDPVTMSTMIGRGVDNIITDDPEMAREVLEDRAEMSPVERVLIEFSYLFRRQEPKVIEQ</sequence>
<keyword evidence="1" id="KW-0812">Transmembrane</keyword>
<dbReference type="RefSeq" id="WP_146503389.1">
    <property type="nucleotide sequence ID" value="NZ_SJPG01000001.1"/>
</dbReference>
<keyword evidence="3" id="KW-0378">Hydrolase</keyword>
<feature type="transmembrane region" description="Helical" evidence="1">
    <location>
        <begin position="21"/>
        <end position="43"/>
    </location>
</feature>
<dbReference type="InterPro" id="IPR030395">
    <property type="entry name" value="GP_PDE_dom"/>
</dbReference>
<dbReference type="GO" id="GO:0008889">
    <property type="term" value="F:glycerophosphodiester phosphodiesterase activity"/>
    <property type="evidence" value="ECO:0007669"/>
    <property type="project" value="UniProtKB-EC"/>
</dbReference>
<evidence type="ECO:0000259" key="2">
    <source>
        <dbReference type="PROSITE" id="PS51704"/>
    </source>
</evidence>
<dbReference type="Gene3D" id="3.20.20.190">
    <property type="entry name" value="Phosphatidylinositol (PI) phosphodiesterase"/>
    <property type="match status" value="1"/>
</dbReference>
<dbReference type="SUPFAM" id="SSF51695">
    <property type="entry name" value="PLC-like phosphodiesterases"/>
    <property type="match status" value="1"/>
</dbReference>
<keyword evidence="1" id="KW-1133">Transmembrane helix</keyword>
<dbReference type="Pfam" id="PF10110">
    <property type="entry name" value="GPDPase_memb"/>
    <property type="match status" value="1"/>
</dbReference>
<protein>
    <submittedName>
        <fullName evidence="3">Glycerophosphoryl diester phosphodiesterase</fullName>
        <ecNumber evidence="3">3.1.4.46</ecNumber>
    </submittedName>
</protein>
<dbReference type="PANTHER" id="PTHR46211">
    <property type="entry name" value="GLYCEROPHOSPHORYL DIESTER PHOSPHODIESTERASE"/>
    <property type="match status" value="1"/>
</dbReference>
<organism evidence="3 4">
    <name type="scientific">Rubinisphaera italica</name>
    <dbReference type="NCBI Taxonomy" id="2527969"/>
    <lineage>
        <taxon>Bacteria</taxon>
        <taxon>Pseudomonadati</taxon>
        <taxon>Planctomycetota</taxon>
        <taxon>Planctomycetia</taxon>
        <taxon>Planctomycetales</taxon>
        <taxon>Planctomycetaceae</taxon>
        <taxon>Rubinisphaera</taxon>
    </lineage>
</organism>
<comment type="caution">
    <text evidence="3">The sequence shown here is derived from an EMBL/GenBank/DDBJ whole genome shotgun (WGS) entry which is preliminary data.</text>
</comment>
<keyword evidence="4" id="KW-1185">Reference proteome</keyword>
<feature type="transmembrane region" description="Helical" evidence="1">
    <location>
        <begin position="255"/>
        <end position="276"/>
    </location>
</feature>
<evidence type="ECO:0000256" key="1">
    <source>
        <dbReference type="SAM" id="Phobius"/>
    </source>
</evidence>
<keyword evidence="1" id="KW-0472">Membrane</keyword>
<feature type="transmembrane region" description="Helical" evidence="1">
    <location>
        <begin position="323"/>
        <end position="342"/>
    </location>
</feature>
<evidence type="ECO:0000313" key="4">
    <source>
        <dbReference type="Proteomes" id="UP000316095"/>
    </source>
</evidence>
<dbReference type="InterPro" id="IPR017946">
    <property type="entry name" value="PLC-like_Pdiesterase_TIM-brl"/>
</dbReference>
<reference evidence="3 4" key="1">
    <citation type="submission" date="2019-02" db="EMBL/GenBank/DDBJ databases">
        <title>Deep-cultivation of Planctomycetes and their phenomic and genomic characterization uncovers novel biology.</title>
        <authorList>
            <person name="Wiegand S."/>
            <person name="Jogler M."/>
            <person name="Boedeker C."/>
            <person name="Pinto D."/>
            <person name="Vollmers J."/>
            <person name="Rivas-Marin E."/>
            <person name="Kohn T."/>
            <person name="Peeters S.H."/>
            <person name="Heuer A."/>
            <person name="Rast P."/>
            <person name="Oberbeckmann S."/>
            <person name="Bunk B."/>
            <person name="Jeske O."/>
            <person name="Meyerdierks A."/>
            <person name="Storesund J.E."/>
            <person name="Kallscheuer N."/>
            <person name="Luecker S."/>
            <person name="Lage O.M."/>
            <person name="Pohl T."/>
            <person name="Merkel B.J."/>
            <person name="Hornburger P."/>
            <person name="Mueller R.-W."/>
            <person name="Bruemmer F."/>
            <person name="Labrenz M."/>
            <person name="Spormann A.M."/>
            <person name="Op Den Camp H."/>
            <person name="Overmann J."/>
            <person name="Amann R."/>
            <person name="Jetten M.S.M."/>
            <person name="Mascher T."/>
            <person name="Medema M.H."/>
            <person name="Devos D.P."/>
            <person name="Kaster A.-K."/>
            <person name="Ovreas L."/>
            <person name="Rohde M."/>
            <person name="Galperin M.Y."/>
            <person name="Jogler C."/>
        </authorList>
    </citation>
    <scope>NUCLEOTIDE SEQUENCE [LARGE SCALE GENOMIC DNA]</scope>
    <source>
        <strain evidence="3 4">Pan54</strain>
    </source>
</reference>
<proteinExistence type="predicted"/>
<feature type="transmembrane region" description="Helical" evidence="1">
    <location>
        <begin position="63"/>
        <end position="95"/>
    </location>
</feature>
<gene>
    <name evidence="3" type="primary">ugpQ_3</name>
    <name evidence="3" type="ORF">Pan54_21270</name>
</gene>
<feature type="transmembrane region" description="Helical" evidence="1">
    <location>
        <begin position="223"/>
        <end position="249"/>
    </location>
</feature>
<dbReference type="PROSITE" id="PS51704">
    <property type="entry name" value="GP_PDE"/>
    <property type="match status" value="1"/>
</dbReference>
<dbReference type="InterPro" id="IPR018476">
    <property type="entry name" value="GlyceroP-diester-Pdiesterase_M"/>
</dbReference>
<dbReference type="EMBL" id="SJPG01000001">
    <property type="protein sequence ID" value="TWT61391.1"/>
    <property type="molecule type" value="Genomic_DNA"/>
</dbReference>
<dbReference type="EC" id="3.1.4.46" evidence="3"/>
<dbReference type="Pfam" id="PF03009">
    <property type="entry name" value="GDPD"/>
    <property type="match status" value="1"/>
</dbReference>
<dbReference type="GO" id="GO:0006629">
    <property type="term" value="P:lipid metabolic process"/>
    <property type="evidence" value="ECO:0007669"/>
    <property type="project" value="InterPro"/>
</dbReference>